<evidence type="ECO:0000256" key="1">
    <source>
        <dbReference type="SAM" id="MobiDB-lite"/>
    </source>
</evidence>
<evidence type="ECO:0000313" key="2">
    <source>
        <dbReference type="EMBL" id="QJE96340.1"/>
    </source>
</evidence>
<evidence type="ECO:0000313" key="3">
    <source>
        <dbReference type="Proteomes" id="UP000501812"/>
    </source>
</evidence>
<proteinExistence type="predicted"/>
<accession>A0A858RJF6</accession>
<organism evidence="2 3">
    <name type="scientific">Luteolibacter luteus</name>
    <dbReference type="NCBI Taxonomy" id="2728835"/>
    <lineage>
        <taxon>Bacteria</taxon>
        <taxon>Pseudomonadati</taxon>
        <taxon>Verrucomicrobiota</taxon>
        <taxon>Verrucomicrobiia</taxon>
        <taxon>Verrucomicrobiales</taxon>
        <taxon>Verrucomicrobiaceae</taxon>
        <taxon>Luteolibacter</taxon>
    </lineage>
</organism>
<dbReference type="EMBL" id="CP051774">
    <property type="protein sequence ID" value="QJE96340.1"/>
    <property type="molecule type" value="Genomic_DNA"/>
</dbReference>
<protein>
    <submittedName>
        <fullName evidence="2">Uncharacterized protein</fullName>
    </submittedName>
</protein>
<dbReference type="Proteomes" id="UP000501812">
    <property type="component" value="Chromosome"/>
</dbReference>
<name>A0A858RJF6_9BACT</name>
<dbReference type="RefSeq" id="WP_169454741.1">
    <property type="nucleotide sequence ID" value="NZ_CP051774.1"/>
</dbReference>
<sequence length="431" mass="47256">MKPIEFIPPAAALVVAGVWLGSQGHSLSSLVEENTTLRERLESARHAVPEEEAGSGSPLLPPATKDGKMRKIDWKLIAQNHLQSNNGESVEDIRRQMQFQAMIQELSADEVVHGLEAIAGLDVPEHVKKQLEMSLINALAEKDPGLAVERLSQRLDDEGVSWQLGNTFRKWAEKEPAGAIAWMDQQLADGKFESKTLDGKSDLQLRCEAGLVAALLESDPAAARARVEALPEEQRSAIFNQGMFFRIKAGTELAVATMIRSTIPEGERLSTLGNTGGQLVHQGGYERVGEFLSKINASPEERGSIVSAAIRNQSHRFSDKPGELEEGVEKSRAWIQKEAPEALNRITGETLGNLASRNRFDEAAQLAEKYHAESGSDDVLVPFLRNTFVTDANRDRVLQLAGKISDEGKRNEVLEQLGQRGLNPPQSVPTR</sequence>
<dbReference type="AlphaFoldDB" id="A0A858RJF6"/>
<keyword evidence="3" id="KW-1185">Reference proteome</keyword>
<dbReference type="KEGG" id="luo:HHL09_11265"/>
<gene>
    <name evidence="2" type="ORF">HHL09_11265</name>
</gene>
<feature type="region of interest" description="Disordered" evidence="1">
    <location>
        <begin position="45"/>
        <end position="66"/>
    </location>
</feature>
<reference evidence="2 3" key="1">
    <citation type="submission" date="2020-04" db="EMBL/GenBank/DDBJ databases">
        <title>Luteolibacter sp. G-1-1-1 isolated from soil.</title>
        <authorList>
            <person name="Dahal R.H."/>
        </authorList>
    </citation>
    <scope>NUCLEOTIDE SEQUENCE [LARGE SCALE GENOMIC DNA]</scope>
    <source>
        <strain evidence="2 3">G-1-1-1</strain>
    </source>
</reference>